<feature type="chain" id="PRO_5045841589" evidence="1">
    <location>
        <begin position="21"/>
        <end position="167"/>
    </location>
</feature>
<evidence type="ECO:0000259" key="2">
    <source>
        <dbReference type="SMART" id="SM00769"/>
    </source>
</evidence>
<dbReference type="SUPFAM" id="SSF117070">
    <property type="entry name" value="LEA14-like"/>
    <property type="match status" value="1"/>
</dbReference>
<keyword evidence="1" id="KW-0732">Signal</keyword>
<sequence>MARMIRPFLMLMLALATLLAGGCAALQPRDPLTVTVVGVESLPGEGLELRMLVRLRVQNPNDQPIDYNGVSVEMTVQGRGFATGVSDAGGTVPRFGETVIAVPVSVSALRMAGQVMGFINSSSSSERRGRIVYEMNGKLAGSAFSSVHFKSAGELNLPTAGAAAASD</sequence>
<evidence type="ECO:0000313" key="4">
    <source>
        <dbReference type="Proteomes" id="UP001228044"/>
    </source>
</evidence>
<proteinExistence type="predicted"/>
<dbReference type="SMART" id="SM00769">
    <property type="entry name" value="WHy"/>
    <property type="match status" value="1"/>
</dbReference>
<evidence type="ECO:0000313" key="3">
    <source>
        <dbReference type="EMBL" id="MDN3919934.1"/>
    </source>
</evidence>
<name>A0ABT8DUE1_9BURK</name>
<dbReference type="RefSeq" id="WP_290358253.1">
    <property type="nucleotide sequence ID" value="NZ_JAUHHC010000002.1"/>
</dbReference>
<dbReference type="PROSITE" id="PS51257">
    <property type="entry name" value="PROKAR_LIPOPROTEIN"/>
    <property type="match status" value="1"/>
</dbReference>
<dbReference type="Gene3D" id="2.60.40.1820">
    <property type="match status" value="1"/>
</dbReference>
<organism evidence="3 4">
    <name type="scientific">Roseateles violae</name>
    <dbReference type="NCBI Taxonomy" id="3058042"/>
    <lineage>
        <taxon>Bacteria</taxon>
        <taxon>Pseudomonadati</taxon>
        <taxon>Pseudomonadota</taxon>
        <taxon>Betaproteobacteria</taxon>
        <taxon>Burkholderiales</taxon>
        <taxon>Sphaerotilaceae</taxon>
        <taxon>Roseateles</taxon>
    </lineage>
</organism>
<dbReference type="EMBL" id="JAUHHC010000002">
    <property type="protein sequence ID" value="MDN3919934.1"/>
    <property type="molecule type" value="Genomic_DNA"/>
</dbReference>
<reference evidence="3 4" key="1">
    <citation type="submission" date="2023-06" db="EMBL/GenBank/DDBJ databases">
        <title>Pelomonas sp. PFR6 16S ribosomal RNA gene Genome sequencing and assembly.</title>
        <authorList>
            <person name="Woo H."/>
        </authorList>
    </citation>
    <scope>NUCLEOTIDE SEQUENCE [LARGE SCALE GENOMIC DNA]</scope>
    <source>
        <strain evidence="3 4">PFR6</strain>
    </source>
</reference>
<evidence type="ECO:0000256" key="1">
    <source>
        <dbReference type="SAM" id="SignalP"/>
    </source>
</evidence>
<gene>
    <name evidence="3" type="ORF">QWJ38_06540</name>
</gene>
<protein>
    <submittedName>
        <fullName evidence="3">LEA type 2 family protein</fullName>
    </submittedName>
</protein>
<feature type="domain" description="Water stress and hypersensitive response" evidence="2">
    <location>
        <begin position="34"/>
        <end position="158"/>
    </location>
</feature>
<dbReference type="Proteomes" id="UP001228044">
    <property type="component" value="Unassembled WGS sequence"/>
</dbReference>
<dbReference type="Pfam" id="PF03168">
    <property type="entry name" value="LEA_2"/>
    <property type="match status" value="1"/>
</dbReference>
<feature type="signal peptide" evidence="1">
    <location>
        <begin position="1"/>
        <end position="20"/>
    </location>
</feature>
<dbReference type="InterPro" id="IPR004864">
    <property type="entry name" value="LEA_2"/>
</dbReference>
<accession>A0ABT8DUE1</accession>
<dbReference type="InterPro" id="IPR013990">
    <property type="entry name" value="WHy-dom"/>
</dbReference>
<keyword evidence="4" id="KW-1185">Reference proteome</keyword>
<comment type="caution">
    <text evidence="3">The sequence shown here is derived from an EMBL/GenBank/DDBJ whole genome shotgun (WGS) entry which is preliminary data.</text>
</comment>